<dbReference type="InterPro" id="IPR006164">
    <property type="entry name" value="DNA_bd_Ku70/Ku80"/>
</dbReference>
<dbReference type="Pfam" id="PF02735">
    <property type="entry name" value="Ku"/>
    <property type="match status" value="1"/>
</dbReference>
<name>A0ABV6T911_9RHOB</name>
<evidence type="ECO:0000313" key="6">
    <source>
        <dbReference type="Proteomes" id="UP001589920"/>
    </source>
</evidence>
<dbReference type="RefSeq" id="WP_394321166.1">
    <property type="nucleotide sequence ID" value="NZ_JBHMQU010000074.1"/>
</dbReference>
<organism evidence="5 6">
    <name type="scientific">Paracoccus panacisoli</name>
    <dbReference type="NCBI Taxonomy" id="1510163"/>
    <lineage>
        <taxon>Bacteria</taxon>
        <taxon>Pseudomonadati</taxon>
        <taxon>Pseudomonadota</taxon>
        <taxon>Alphaproteobacteria</taxon>
        <taxon>Rhodobacterales</taxon>
        <taxon>Paracoccaceae</taxon>
        <taxon>Paracoccus</taxon>
    </lineage>
</organism>
<dbReference type="NCBIfam" id="TIGR02772">
    <property type="entry name" value="Ku_bact"/>
    <property type="match status" value="1"/>
</dbReference>
<dbReference type="InterPro" id="IPR016194">
    <property type="entry name" value="SPOC-like_C_dom_sf"/>
</dbReference>
<comment type="similarity">
    <text evidence="2">Belongs to the prokaryotic Ku family.</text>
</comment>
<evidence type="ECO:0000259" key="4">
    <source>
        <dbReference type="SMART" id="SM00559"/>
    </source>
</evidence>
<keyword evidence="6" id="KW-1185">Reference proteome</keyword>
<comment type="caution">
    <text evidence="5">The sequence shown here is derived from an EMBL/GenBank/DDBJ whole genome shotgun (WGS) entry which is preliminary data.</text>
</comment>
<dbReference type="EMBL" id="JBHMQU010000074">
    <property type="protein sequence ID" value="MFC0813209.1"/>
    <property type="molecule type" value="Genomic_DNA"/>
</dbReference>
<dbReference type="SMART" id="SM00559">
    <property type="entry name" value="Ku78"/>
    <property type="match status" value="1"/>
</dbReference>
<evidence type="ECO:0000313" key="5">
    <source>
        <dbReference type="EMBL" id="MFC0813209.1"/>
    </source>
</evidence>
<reference evidence="5 6" key="1">
    <citation type="submission" date="2024-09" db="EMBL/GenBank/DDBJ databases">
        <authorList>
            <person name="Sun Q."/>
            <person name="Mori K."/>
        </authorList>
    </citation>
    <scope>NUCLEOTIDE SEQUENCE [LARGE SCALE GENOMIC DNA]</scope>
    <source>
        <strain evidence="5 6">KCTC 42086</strain>
    </source>
</reference>
<dbReference type="HAMAP" id="MF_01875">
    <property type="entry name" value="Prokaryotic_Ku"/>
    <property type="match status" value="1"/>
</dbReference>
<dbReference type="PANTHER" id="PTHR41251:SF1">
    <property type="entry name" value="NON-HOMOLOGOUS END JOINING PROTEIN KU"/>
    <property type="match status" value="1"/>
</dbReference>
<accession>A0ABV6T911</accession>
<dbReference type="PANTHER" id="PTHR41251">
    <property type="entry name" value="NON-HOMOLOGOUS END JOINING PROTEIN KU"/>
    <property type="match status" value="1"/>
</dbReference>
<dbReference type="SUPFAM" id="SSF100939">
    <property type="entry name" value="SPOC domain-like"/>
    <property type="match status" value="1"/>
</dbReference>
<evidence type="ECO:0000256" key="3">
    <source>
        <dbReference type="SAM" id="MobiDB-lite"/>
    </source>
</evidence>
<gene>
    <name evidence="2" type="primary">ku</name>
    <name evidence="5" type="ORF">ACFHYO_13965</name>
</gene>
<feature type="region of interest" description="Disordered" evidence="3">
    <location>
        <begin position="258"/>
        <end position="305"/>
    </location>
</feature>
<evidence type="ECO:0000256" key="1">
    <source>
        <dbReference type="ARBA" id="ARBA00023125"/>
    </source>
</evidence>
<keyword evidence="2" id="KW-0234">DNA repair</keyword>
<evidence type="ECO:0000256" key="2">
    <source>
        <dbReference type="HAMAP-Rule" id="MF_01875"/>
    </source>
</evidence>
<protein>
    <recommendedName>
        <fullName evidence="2">Non-homologous end joining protein Ku</fullName>
    </recommendedName>
</protein>
<comment type="subunit">
    <text evidence="2">Homodimer. Interacts with LigD.</text>
</comment>
<proteinExistence type="inferred from homology"/>
<comment type="function">
    <text evidence="2">With LigD forms a non-homologous end joining (NHEJ) DNA repair enzyme, which repairs dsDNA breaks with reduced fidelity. Binds linear dsDNA with 5'- and 3'- overhangs but not closed circular dsDNA nor ssDNA. Recruits and stimulates the ligase activity of LigD.</text>
</comment>
<feature type="compositionally biased region" description="Low complexity" evidence="3">
    <location>
        <begin position="270"/>
        <end position="283"/>
    </location>
</feature>
<keyword evidence="1 2" id="KW-0238">DNA-binding</keyword>
<dbReference type="InterPro" id="IPR009187">
    <property type="entry name" value="Prok_Ku"/>
</dbReference>
<dbReference type="PIRSF" id="PIRSF006493">
    <property type="entry name" value="Prok_Ku"/>
    <property type="match status" value="1"/>
</dbReference>
<dbReference type="Gene3D" id="2.40.290.10">
    <property type="match status" value="1"/>
</dbReference>
<feature type="domain" description="Ku" evidence="4">
    <location>
        <begin position="54"/>
        <end position="182"/>
    </location>
</feature>
<dbReference type="Proteomes" id="UP001589920">
    <property type="component" value="Unassembled WGS sequence"/>
</dbReference>
<sequence length="305" mass="32927">MASRAVWKGQLRLSLVSIPIEIHTATKTGRRVAFRQIHGPSGKPVNYEKTVPGIGKVSSDEILKGYSLGDNEYLLIDPEEIDAIKLETKKTFELVQFVGTNEISPLYYDQPYYIVPADDLAEDAYRVVRDALRKAQKTGIGQLTLRGREHLCAVRPCGDGLLMETLFYADEIKDADPLFSTIEDDEADPDLLSVATALIDKKTAPFDAAAFTDNYDKSLRALIEDKRKGRAPRVTASGERPSADNVVDLMQALKDSLKASGGAGAGASGGKTAAKKPPASKAKAAADEDEKPAKPAAKPRARKAG</sequence>
<keyword evidence="2" id="KW-0233">DNA recombination</keyword>
<dbReference type="CDD" id="cd00789">
    <property type="entry name" value="KU_like"/>
    <property type="match status" value="1"/>
</dbReference>
<keyword evidence="2" id="KW-0227">DNA damage</keyword>